<keyword evidence="10" id="KW-1185">Reference proteome</keyword>
<dbReference type="InterPro" id="IPR036280">
    <property type="entry name" value="Multihaem_cyt_sf"/>
</dbReference>
<sequence>MKDKRILLCLGGLCCLCALFVFMGFGTNIATAQAQKDAAAAKTEKAQGRADRITLGLTQKKGLELPAVTFFHDKHTDAMSKAQKSCDSCHESSKDSQSINFGFKSVSNSMSYDEAKNFYHAKCVGCHVEAMKLDKTIKAPVLTQCRSCHSTRSEVAVAFKPGKMSEDSHMTHQESPNIPPLKDQDTNCGVCHHTFDAQAKKLVADDGNGANCNSCHTKVDQQLADGSKPMSLKKASHMSCVSCHYNTAKNAAEGSTAKTAPYTCNSCHGQGA</sequence>
<dbReference type="SUPFAM" id="SSF48695">
    <property type="entry name" value="Multiheme cytochromes"/>
    <property type="match status" value="1"/>
</dbReference>
<keyword evidence="2" id="KW-0349">Heme</keyword>
<evidence type="ECO:0000313" key="9">
    <source>
        <dbReference type="EMBL" id="SHN72936.1"/>
    </source>
</evidence>
<dbReference type="AlphaFoldDB" id="A0A1M7TQJ0"/>
<evidence type="ECO:0000256" key="1">
    <source>
        <dbReference type="ARBA" id="ARBA00022448"/>
    </source>
</evidence>
<keyword evidence="3" id="KW-0479">Metal-binding</keyword>
<dbReference type="GO" id="GO:0046872">
    <property type="term" value="F:metal ion binding"/>
    <property type="evidence" value="ECO:0007669"/>
    <property type="project" value="UniProtKB-KW"/>
</dbReference>
<dbReference type="InterPro" id="IPR051829">
    <property type="entry name" value="Multiheme_Cytochr_ET"/>
</dbReference>
<feature type="domain" description="Class III cytochrome C" evidence="8">
    <location>
        <begin position="179"/>
        <end position="268"/>
    </location>
</feature>
<name>A0A1M7TQJ0_9BACT</name>
<evidence type="ECO:0000313" key="10">
    <source>
        <dbReference type="Proteomes" id="UP000186469"/>
    </source>
</evidence>
<dbReference type="PANTHER" id="PTHR35038">
    <property type="entry name" value="DISSIMILATORY SULFITE REDUCTASE SIRA"/>
    <property type="match status" value="1"/>
</dbReference>
<evidence type="ECO:0000256" key="4">
    <source>
        <dbReference type="ARBA" id="ARBA00022729"/>
    </source>
</evidence>
<dbReference type="GO" id="GO:0009055">
    <property type="term" value="F:electron transfer activity"/>
    <property type="evidence" value="ECO:0007669"/>
    <property type="project" value="InterPro"/>
</dbReference>
<dbReference type="Pfam" id="PF02085">
    <property type="entry name" value="Cytochrom_CIII"/>
    <property type="match status" value="2"/>
</dbReference>
<dbReference type="CDD" id="cd08168">
    <property type="entry name" value="Cytochrom_C3"/>
    <property type="match status" value="2"/>
</dbReference>
<dbReference type="GO" id="GO:0016491">
    <property type="term" value="F:oxidoreductase activity"/>
    <property type="evidence" value="ECO:0007669"/>
    <property type="project" value="TreeGrafter"/>
</dbReference>
<dbReference type="InterPro" id="IPR020942">
    <property type="entry name" value="Cyt_c_III_dom"/>
</dbReference>
<feature type="domain" description="Class III cytochrome C" evidence="8">
    <location>
        <begin position="63"/>
        <end position="149"/>
    </location>
</feature>
<gene>
    <name evidence="9" type="ORF">SAMN02745728_02361</name>
</gene>
<keyword evidence="6" id="KW-0408">Iron</keyword>
<protein>
    <submittedName>
        <fullName evidence="9">Cytochrome c7</fullName>
    </submittedName>
</protein>
<evidence type="ECO:0000259" key="8">
    <source>
        <dbReference type="Pfam" id="PF02085"/>
    </source>
</evidence>
<accession>A0A1M7TQJ0</accession>
<evidence type="ECO:0000256" key="3">
    <source>
        <dbReference type="ARBA" id="ARBA00022723"/>
    </source>
</evidence>
<dbReference type="Gene3D" id="3.90.10.10">
    <property type="entry name" value="Cytochrome C3"/>
    <property type="match status" value="2"/>
</dbReference>
<reference evidence="9 10" key="1">
    <citation type="submission" date="2016-12" db="EMBL/GenBank/DDBJ databases">
        <authorList>
            <person name="Song W.-J."/>
            <person name="Kurnit D.M."/>
        </authorList>
    </citation>
    <scope>NUCLEOTIDE SEQUENCE [LARGE SCALE GENOMIC DNA]</scope>
    <source>
        <strain evidence="9 10">DSM 11393</strain>
    </source>
</reference>
<evidence type="ECO:0000256" key="6">
    <source>
        <dbReference type="ARBA" id="ARBA00023004"/>
    </source>
</evidence>
<feature type="chain" id="PRO_5012093818" evidence="7">
    <location>
        <begin position="33"/>
        <end position="272"/>
    </location>
</feature>
<keyword evidence="4 7" id="KW-0732">Signal</keyword>
<evidence type="ECO:0000256" key="2">
    <source>
        <dbReference type="ARBA" id="ARBA00022617"/>
    </source>
</evidence>
<dbReference type="RefSeq" id="WP_072698022.1">
    <property type="nucleotide sequence ID" value="NZ_FRDI01000019.1"/>
</dbReference>
<evidence type="ECO:0000256" key="5">
    <source>
        <dbReference type="ARBA" id="ARBA00022982"/>
    </source>
</evidence>
<evidence type="ECO:0000256" key="7">
    <source>
        <dbReference type="SAM" id="SignalP"/>
    </source>
</evidence>
<keyword evidence="1" id="KW-0813">Transport</keyword>
<dbReference type="PANTHER" id="PTHR35038:SF8">
    <property type="entry name" value="C-TYPE POLYHEME CYTOCHROME OMCC"/>
    <property type="match status" value="1"/>
</dbReference>
<dbReference type="GO" id="GO:0020037">
    <property type="term" value="F:heme binding"/>
    <property type="evidence" value="ECO:0007669"/>
    <property type="project" value="InterPro"/>
</dbReference>
<feature type="signal peptide" evidence="7">
    <location>
        <begin position="1"/>
        <end position="32"/>
    </location>
</feature>
<organism evidence="9 10">
    <name type="scientific">Desulfovibrio litoralis DSM 11393</name>
    <dbReference type="NCBI Taxonomy" id="1121455"/>
    <lineage>
        <taxon>Bacteria</taxon>
        <taxon>Pseudomonadati</taxon>
        <taxon>Thermodesulfobacteriota</taxon>
        <taxon>Desulfovibrionia</taxon>
        <taxon>Desulfovibrionales</taxon>
        <taxon>Desulfovibrionaceae</taxon>
        <taxon>Desulfovibrio</taxon>
    </lineage>
</organism>
<dbReference type="Proteomes" id="UP000186469">
    <property type="component" value="Unassembled WGS sequence"/>
</dbReference>
<dbReference type="STRING" id="1121455.SAMN02745728_02361"/>
<dbReference type="EMBL" id="FRDI01000019">
    <property type="protein sequence ID" value="SHN72936.1"/>
    <property type="molecule type" value="Genomic_DNA"/>
</dbReference>
<keyword evidence="5" id="KW-0249">Electron transport</keyword>
<proteinExistence type="predicted"/>